<dbReference type="InterPro" id="IPR000210">
    <property type="entry name" value="BTB/POZ_dom"/>
</dbReference>
<dbReference type="PANTHER" id="PTHR47843">
    <property type="entry name" value="BTB DOMAIN-CONTAINING PROTEIN-RELATED"/>
    <property type="match status" value="1"/>
</dbReference>
<proteinExistence type="predicted"/>
<evidence type="ECO:0000313" key="4">
    <source>
        <dbReference type="Proteomes" id="UP000799750"/>
    </source>
</evidence>
<accession>A0A6A6QIG1</accession>
<evidence type="ECO:0000313" key="3">
    <source>
        <dbReference type="EMBL" id="KAF2491879.1"/>
    </source>
</evidence>
<dbReference type="CDD" id="cd18186">
    <property type="entry name" value="BTB_POZ_ZBTB_KLHL-like"/>
    <property type="match status" value="1"/>
</dbReference>
<feature type="domain" description="BTB" evidence="2">
    <location>
        <begin position="16"/>
        <end position="82"/>
    </location>
</feature>
<evidence type="ECO:0000256" key="1">
    <source>
        <dbReference type="SAM" id="MobiDB-lite"/>
    </source>
</evidence>
<dbReference type="Gene3D" id="3.30.710.10">
    <property type="entry name" value="Potassium Channel Kv1.1, Chain A"/>
    <property type="match status" value="1"/>
</dbReference>
<name>A0A6A6QIG1_9PEZI</name>
<dbReference type="EMBL" id="MU004195">
    <property type="protein sequence ID" value="KAF2491879.1"/>
    <property type="molecule type" value="Genomic_DNA"/>
</dbReference>
<dbReference type="AlphaFoldDB" id="A0A6A6QIG1"/>
<organism evidence="3 4">
    <name type="scientific">Lophium mytilinum</name>
    <dbReference type="NCBI Taxonomy" id="390894"/>
    <lineage>
        <taxon>Eukaryota</taxon>
        <taxon>Fungi</taxon>
        <taxon>Dikarya</taxon>
        <taxon>Ascomycota</taxon>
        <taxon>Pezizomycotina</taxon>
        <taxon>Dothideomycetes</taxon>
        <taxon>Pleosporomycetidae</taxon>
        <taxon>Mytilinidiales</taxon>
        <taxon>Mytilinidiaceae</taxon>
        <taxon>Lophium</taxon>
    </lineage>
</organism>
<feature type="compositionally biased region" description="Acidic residues" evidence="1">
    <location>
        <begin position="205"/>
        <end position="230"/>
    </location>
</feature>
<dbReference type="Pfam" id="PF00651">
    <property type="entry name" value="BTB"/>
    <property type="match status" value="1"/>
</dbReference>
<dbReference type="OrthoDB" id="1022638at2759"/>
<keyword evidence="4" id="KW-1185">Reference proteome</keyword>
<gene>
    <name evidence="3" type="ORF">BU16DRAFT_131013</name>
</gene>
<dbReference type="InterPro" id="IPR011333">
    <property type="entry name" value="SKP1/BTB/POZ_sf"/>
</dbReference>
<dbReference type="Proteomes" id="UP000799750">
    <property type="component" value="Unassembled WGS sequence"/>
</dbReference>
<reference evidence="3" key="1">
    <citation type="journal article" date="2020" name="Stud. Mycol.">
        <title>101 Dothideomycetes genomes: a test case for predicting lifestyles and emergence of pathogens.</title>
        <authorList>
            <person name="Haridas S."/>
            <person name="Albert R."/>
            <person name="Binder M."/>
            <person name="Bloem J."/>
            <person name="Labutti K."/>
            <person name="Salamov A."/>
            <person name="Andreopoulos B."/>
            <person name="Baker S."/>
            <person name="Barry K."/>
            <person name="Bills G."/>
            <person name="Bluhm B."/>
            <person name="Cannon C."/>
            <person name="Castanera R."/>
            <person name="Culley D."/>
            <person name="Daum C."/>
            <person name="Ezra D."/>
            <person name="Gonzalez J."/>
            <person name="Henrissat B."/>
            <person name="Kuo A."/>
            <person name="Liang C."/>
            <person name="Lipzen A."/>
            <person name="Lutzoni F."/>
            <person name="Magnuson J."/>
            <person name="Mondo S."/>
            <person name="Nolan M."/>
            <person name="Ohm R."/>
            <person name="Pangilinan J."/>
            <person name="Park H.-J."/>
            <person name="Ramirez L."/>
            <person name="Alfaro M."/>
            <person name="Sun H."/>
            <person name="Tritt A."/>
            <person name="Yoshinaga Y."/>
            <person name="Zwiers L.-H."/>
            <person name="Turgeon B."/>
            <person name="Goodwin S."/>
            <person name="Spatafora J."/>
            <person name="Crous P."/>
            <person name="Grigoriev I."/>
        </authorList>
    </citation>
    <scope>NUCLEOTIDE SEQUENCE</scope>
    <source>
        <strain evidence="3">CBS 269.34</strain>
    </source>
</reference>
<feature type="compositionally biased region" description="Basic and acidic residues" evidence="1">
    <location>
        <begin position="192"/>
        <end position="204"/>
    </location>
</feature>
<dbReference type="SUPFAM" id="SSF54695">
    <property type="entry name" value="POZ domain"/>
    <property type="match status" value="1"/>
</dbReference>
<sequence length="266" mass="29955">MGEGKDTPLNELLTPSLVTIKVGPNNTEYALHEALLTARSQFFAKTFSSSSTDKSYTLPDEDPEPFQSFVHWLYSAHTPTPAKEADLDVLYDLYLLGSKFRARALQTQVMAQIKHWYKESDTYPGLRRVQYVYANTEEGSKMRAVLVSSVARGLVLRGDGIPQHWDKALRKNGMLAVDLVRAVQSWGLSPERVPDARAEEWPEVKDDDEEEDEEVEEEEDENTEVDEEAGQEQAQGEDVKQESKGEDVKKEELMGQLPNGLVNGVH</sequence>
<dbReference type="SMART" id="SM00225">
    <property type="entry name" value="BTB"/>
    <property type="match status" value="1"/>
</dbReference>
<dbReference type="PROSITE" id="PS50097">
    <property type="entry name" value="BTB"/>
    <property type="match status" value="1"/>
</dbReference>
<dbReference type="PANTHER" id="PTHR47843:SF2">
    <property type="entry name" value="BTB DOMAIN-CONTAINING PROTEIN"/>
    <property type="match status" value="1"/>
</dbReference>
<feature type="region of interest" description="Disordered" evidence="1">
    <location>
        <begin position="191"/>
        <end position="266"/>
    </location>
</feature>
<protein>
    <recommendedName>
        <fullName evidence="2">BTB domain-containing protein</fullName>
    </recommendedName>
</protein>
<evidence type="ECO:0000259" key="2">
    <source>
        <dbReference type="PROSITE" id="PS50097"/>
    </source>
</evidence>
<feature type="compositionally biased region" description="Basic and acidic residues" evidence="1">
    <location>
        <begin position="237"/>
        <end position="253"/>
    </location>
</feature>